<evidence type="ECO:0000313" key="4">
    <source>
        <dbReference type="Proteomes" id="UP001596084"/>
    </source>
</evidence>
<comment type="caution">
    <text evidence="3">The sequence shown here is derived from an EMBL/GenBank/DDBJ whole genome shotgun (WGS) entry which is preliminary data.</text>
</comment>
<dbReference type="InterPro" id="IPR001036">
    <property type="entry name" value="Acrflvin-R"/>
</dbReference>
<feature type="region of interest" description="Disordered" evidence="1">
    <location>
        <begin position="1069"/>
        <end position="1090"/>
    </location>
</feature>
<protein>
    <submittedName>
        <fullName evidence="3">Efflux RND transporter permease subunit</fullName>
    </submittedName>
</protein>
<dbReference type="InterPro" id="IPR027463">
    <property type="entry name" value="AcrB_DN_DC_subdom"/>
</dbReference>
<feature type="transmembrane region" description="Helical" evidence="2">
    <location>
        <begin position="883"/>
        <end position="901"/>
    </location>
</feature>
<feature type="transmembrane region" description="Helical" evidence="2">
    <location>
        <begin position="381"/>
        <end position="413"/>
    </location>
</feature>
<feature type="transmembrane region" description="Helical" evidence="2">
    <location>
        <begin position="351"/>
        <end position="369"/>
    </location>
</feature>
<accession>A0ABW0QDZ4</accession>
<keyword evidence="2" id="KW-0472">Membrane</keyword>
<name>A0ABW0QDZ4_9BURK</name>
<feature type="transmembrane region" description="Helical" evidence="2">
    <location>
        <begin position="476"/>
        <end position="494"/>
    </location>
</feature>
<dbReference type="PANTHER" id="PTHR32063">
    <property type="match status" value="1"/>
</dbReference>
<keyword evidence="2" id="KW-0812">Transmembrane</keyword>
<gene>
    <name evidence="3" type="ORF">ACFPP7_08355</name>
</gene>
<dbReference type="EMBL" id="JBHSMX010000012">
    <property type="protein sequence ID" value="MFC5520929.1"/>
    <property type="molecule type" value="Genomic_DNA"/>
</dbReference>
<keyword evidence="2" id="KW-1133">Transmembrane helix</keyword>
<proteinExistence type="predicted"/>
<keyword evidence="4" id="KW-1185">Reference proteome</keyword>
<dbReference type="Gene3D" id="3.30.2090.10">
    <property type="entry name" value="Multidrug efflux transporter AcrB TolC docking domain, DN and DC subdomains"/>
    <property type="match status" value="2"/>
</dbReference>
<feature type="transmembrane region" description="Helical" evidence="2">
    <location>
        <begin position="1028"/>
        <end position="1051"/>
    </location>
</feature>
<organism evidence="3 4">
    <name type="scientific">Polaromonas jejuensis</name>
    <dbReference type="NCBI Taxonomy" id="457502"/>
    <lineage>
        <taxon>Bacteria</taxon>
        <taxon>Pseudomonadati</taxon>
        <taxon>Pseudomonadota</taxon>
        <taxon>Betaproteobacteria</taxon>
        <taxon>Burkholderiales</taxon>
        <taxon>Comamonadaceae</taxon>
        <taxon>Polaromonas</taxon>
    </lineage>
</organism>
<dbReference type="Gene3D" id="3.30.70.1440">
    <property type="entry name" value="Multidrug efflux transporter AcrB pore domain"/>
    <property type="match status" value="1"/>
</dbReference>
<reference evidence="4" key="1">
    <citation type="journal article" date="2019" name="Int. J. Syst. Evol. Microbiol.">
        <title>The Global Catalogue of Microorganisms (GCM) 10K type strain sequencing project: providing services to taxonomists for standard genome sequencing and annotation.</title>
        <authorList>
            <consortium name="The Broad Institute Genomics Platform"/>
            <consortium name="The Broad Institute Genome Sequencing Center for Infectious Disease"/>
            <person name="Wu L."/>
            <person name="Ma J."/>
        </authorList>
    </citation>
    <scope>NUCLEOTIDE SEQUENCE [LARGE SCALE GENOMIC DNA]</scope>
    <source>
        <strain evidence="4">CGMCC 4.7277</strain>
    </source>
</reference>
<feature type="transmembrane region" description="Helical" evidence="2">
    <location>
        <begin position="12"/>
        <end position="29"/>
    </location>
</feature>
<dbReference type="Gene3D" id="3.30.70.1320">
    <property type="entry name" value="Multidrug efflux transporter AcrB pore domain like"/>
    <property type="match status" value="1"/>
</dbReference>
<dbReference type="Gene3D" id="3.30.70.1430">
    <property type="entry name" value="Multidrug efflux transporter AcrB pore domain"/>
    <property type="match status" value="2"/>
</dbReference>
<evidence type="ECO:0000256" key="1">
    <source>
        <dbReference type="SAM" id="MobiDB-lite"/>
    </source>
</evidence>
<dbReference type="RefSeq" id="WP_068833565.1">
    <property type="nucleotide sequence ID" value="NZ_JBHSMX010000012.1"/>
</dbReference>
<evidence type="ECO:0000313" key="3">
    <source>
        <dbReference type="EMBL" id="MFC5520929.1"/>
    </source>
</evidence>
<dbReference type="Proteomes" id="UP001596084">
    <property type="component" value="Unassembled WGS sequence"/>
</dbReference>
<evidence type="ECO:0000256" key="2">
    <source>
        <dbReference type="SAM" id="Phobius"/>
    </source>
</evidence>
<feature type="transmembrane region" description="Helical" evidence="2">
    <location>
        <begin position="913"/>
        <end position="932"/>
    </location>
</feature>
<dbReference type="Pfam" id="PF00873">
    <property type="entry name" value="ACR_tran"/>
    <property type="match status" value="1"/>
</dbReference>
<feature type="transmembrane region" description="Helical" evidence="2">
    <location>
        <begin position="444"/>
        <end position="470"/>
    </location>
</feature>
<dbReference type="SUPFAM" id="SSF82693">
    <property type="entry name" value="Multidrug efflux transporter AcrB pore domain, PN1, PN2, PC1 and PC2 subdomains"/>
    <property type="match status" value="3"/>
</dbReference>
<dbReference type="PRINTS" id="PR00702">
    <property type="entry name" value="ACRIFLAVINRP"/>
</dbReference>
<dbReference type="SUPFAM" id="SSF82866">
    <property type="entry name" value="Multidrug efflux transporter AcrB transmembrane domain"/>
    <property type="match status" value="2"/>
</dbReference>
<feature type="transmembrane region" description="Helical" evidence="2">
    <location>
        <begin position="555"/>
        <end position="575"/>
    </location>
</feature>
<dbReference type="SUPFAM" id="SSF82714">
    <property type="entry name" value="Multidrug efflux transporter AcrB TolC docking domain, DN and DC subdomains"/>
    <property type="match status" value="2"/>
</dbReference>
<dbReference type="PANTHER" id="PTHR32063:SF0">
    <property type="entry name" value="SWARMING MOTILITY PROTEIN SWRC"/>
    <property type="match status" value="1"/>
</dbReference>
<dbReference type="Gene3D" id="1.20.1640.10">
    <property type="entry name" value="Multidrug efflux transporter AcrB transmembrane domain"/>
    <property type="match status" value="2"/>
</dbReference>
<feature type="transmembrane region" description="Helical" evidence="2">
    <location>
        <begin position="938"/>
        <end position="959"/>
    </location>
</feature>
<feature type="transmembrane region" description="Helical" evidence="2">
    <location>
        <begin position="997"/>
        <end position="1016"/>
    </location>
</feature>
<sequence length="1090" mass="118489">MWFTQVSLKNPVFATMVMLAIVVLGLFSYQRMQVDQFPNIDFPVVVITADYPGASPEIVESEVTKKIEEGVNSIAGINALTSRSVEGQAIVIMEFQLYVDGRKAAEDVREKIAAIRPTFRDEVKEPRVLRFDPASRAIWSVAVLPDPAKGKAMDAVELTNWADQVLKKRLENVRGTGSVTLVGGTKREINVYLNPQAMESLGITADQVVNAVRSENQDLPLGAIRSLAQERVVKIDARMKRPEDFGKIIVARKGSGGAGQAGAGAPVTVSQVARIADGAQELDSLALYNGQRTLLLTVQKAQDENTIGVVDGLNKAVAELQPLLPPGARLALITDGSRPIRVAVENVRRTLIEGALLTVLIVFLFLNSWRSTVITGLTLPISIIGTFLFMNLFGFTINMITLMALSLCVGLLIDDAIVVRENIVRHVQMGKGPFQASLDGTQEIGLAVLATTFSIVAVFLPIGFMGGIIGKFFHEFGVTIVAAVLISMFVSFTLDPMLSSIWHDPAIEAHGRRKAPVTLYDKTIGRVTAWFDRASESLSHAYQGILRWSLRHKPATLALAAVIFAISVVMVPLLGTEFVPKADFSETSLNFYTPVGSSLEHTETKARQVEAIIREFPEVKYTLATLNTGSAQGKMYANVYVRLVDRKARTRSVDEMSGVLRERLKQVPGITVTHVGLLDAVGGNKQVEFSLQGPDLKELERLTRLVSDKIRNIPGLVDLDSSVKADKPVIEVDVRRDAASDLGLSVAQIAASLRTLVAGQTVGNWRAPDDQTYDVNVRLAPDARNAPQDLERLPFMSSTLGSNADGSARIVRLNQVASVKESTGPNQINRRDLTREVAINANVYNRSAGEVSNDIKAALDGFNFPPGYRYQFSGSTKNMAESFGYAVSALVMAILFIYMILASQFKSFLQPMALMTSLPLTLIGVVLALLLFGSTLSMFSIIGVVMLMGLVTKNAILLVDFAIRMRADRLDVDGHRVPGMERSEALLHAAKVRLRPILMTTLAMIFGMVPLAFALTEGSEQRAPMGQAVIGGVITSSLLTLVVVPVTYCYMDDLAQWFKRKFRGKAQPASPLEAHASHSLPAGAPAKIRG</sequence>